<dbReference type="InterPro" id="IPR036250">
    <property type="entry name" value="AcylCo_DH-like_C"/>
</dbReference>
<dbReference type="SUPFAM" id="SSF47203">
    <property type="entry name" value="Acyl-CoA dehydrogenase C-terminal domain-like"/>
    <property type="match status" value="1"/>
</dbReference>
<proteinExistence type="predicted"/>
<dbReference type="SUPFAM" id="SSF56645">
    <property type="entry name" value="Acyl-CoA dehydrogenase NM domain-like"/>
    <property type="match status" value="1"/>
</dbReference>
<dbReference type="AlphaFoldDB" id="A0A4S4FIV7"/>
<accession>A0A4S4FIV7</accession>
<gene>
    <name evidence="1" type="ORF">E6C64_15445</name>
</gene>
<dbReference type="OrthoDB" id="107064at2"/>
<dbReference type="EMBL" id="SSSM01000005">
    <property type="protein sequence ID" value="THG30031.1"/>
    <property type="molecule type" value="Genomic_DNA"/>
</dbReference>
<evidence type="ECO:0000313" key="2">
    <source>
        <dbReference type="Proteomes" id="UP000309133"/>
    </source>
</evidence>
<sequence length="344" mass="36032">MSAPQVPGIAVEFGPRGRLDRHSDLFAEASRVQGDAPRAIQLARRLDDVAFPGEGETLQLWGLLATLGSIDLTAARVAEAHLDARSILRQAGSAAGDGAWGVFAAEAADVRLDATAAGDGWRLSGTKPWCSLAGMLDSALITAHTPVGRRLFAVDLREDGVTVEPGAWFARGLSEVTSGPIHLEDVPATAVGDTGWYLTRSGFSWGGIGVAACWFGGAIGAARALLAQARIREPDQIALAHIGALDASIHANRVLLEHAATEVDAGRAEGEAGGILAARVRASIADLVEETILRTGHALGPAPLSFDDEHARRIADLQLYVRQHHAERDQASLGRAALAAGVTW</sequence>
<comment type="caution">
    <text evidence="1">The sequence shown here is derived from an EMBL/GenBank/DDBJ whole genome shotgun (WGS) entry which is preliminary data.</text>
</comment>
<reference evidence="1 2" key="1">
    <citation type="submission" date="2019-04" db="EMBL/GenBank/DDBJ databases">
        <authorList>
            <person name="Jiang L."/>
        </authorList>
    </citation>
    <scope>NUCLEOTIDE SEQUENCE [LARGE SCALE GENOMIC DNA]</scope>
    <source>
        <strain evidence="1 2">YIM 131853</strain>
    </source>
</reference>
<dbReference type="GO" id="GO:0016627">
    <property type="term" value="F:oxidoreductase activity, acting on the CH-CH group of donors"/>
    <property type="evidence" value="ECO:0007669"/>
    <property type="project" value="InterPro"/>
</dbReference>
<evidence type="ECO:0000313" key="1">
    <source>
        <dbReference type="EMBL" id="THG30031.1"/>
    </source>
</evidence>
<organism evidence="1 2">
    <name type="scientific">Naasia lichenicola</name>
    <dbReference type="NCBI Taxonomy" id="2565933"/>
    <lineage>
        <taxon>Bacteria</taxon>
        <taxon>Bacillati</taxon>
        <taxon>Actinomycetota</taxon>
        <taxon>Actinomycetes</taxon>
        <taxon>Micrococcales</taxon>
        <taxon>Microbacteriaceae</taxon>
        <taxon>Naasia</taxon>
    </lineage>
</organism>
<dbReference type="RefSeq" id="WP_136428384.1">
    <property type="nucleotide sequence ID" value="NZ_SSSM01000005.1"/>
</dbReference>
<protein>
    <submittedName>
        <fullName evidence="1">Acyl-CoA dehydrogenase</fullName>
    </submittedName>
</protein>
<name>A0A4S4FIV7_9MICO</name>
<dbReference type="InterPro" id="IPR009100">
    <property type="entry name" value="AcylCoA_DH/oxidase_NM_dom_sf"/>
</dbReference>
<keyword evidence="2" id="KW-1185">Reference proteome</keyword>
<dbReference type="InterPro" id="IPR046373">
    <property type="entry name" value="Acyl-CoA_Oxase/DH_mid-dom_sf"/>
</dbReference>
<dbReference type="Proteomes" id="UP000309133">
    <property type="component" value="Unassembled WGS sequence"/>
</dbReference>
<dbReference type="Gene3D" id="2.40.110.10">
    <property type="entry name" value="Butyryl-CoA Dehydrogenase, subunit A, domain 2"/>
    <property type="match status" value="1"/>
</dbReference>